<evidence type="ECO:0000313" key="2">
    <source>
        <dbReference type="EMBL" id="SBS92974.1"/>
    </source>
</evidence>
<organism evidence="2 3">
    <name type="scientific">Plasmodium ovale curtisi</name>
    <dbReference type="NCBI Taxonomy" id="864141"/>
    <lineage>
        <taxon>Eukaryota</taxon>
        <taxon>Sar</taxon>
        <taxon>Alveolata</taxon>
        <taxon>Apicomplexa</taxon>
        <taxon>Aconoidasida</taxon>
        <taxon>Haemosporida</taxon>
        <taxon>Plasmodiidae</taxon>
        <taxon>Plasmodium</taxon>
        <taxon>Plasmodium (Plasmodium)</taxon>
    </lineage>
</organism>
<keyword evidence="1" id="KW-0472">Membrane</keyword>
<name>A0A1A8WNS0_PLAOA</name>
<accession>A0A1A8WNS0</accession>
<keyword evidence="1" id="KW-0812">Transmembrane</keyword>
<proteinExistence type="predicted"/>
<gene>
    <name evidence="2" type="ORF">POVCU2_0078010</name>
</gene>
<sequence length="200" mass="23517">MSGTKSLQEIFFDSWNKEVALDDYSPYKSLLNGLMTENHELYKIACSLTVNYTNAHLMQESIPNICTFLNEWLNSKKYEHTDNGNNYKNNELWETHIEVLWINLEKDTERNYWCKRSFPSSSIANVLTTTFTVLAFIIIISLLIYKYTNIRSSLHNYVNKKIRLKHNLQGYISNRLLGRAPEYSDMHEGHNRIHLSYHSA</sequence>
<evidence type="ECO:0000256" key="1">
    <source>
        <dbReference type="SAM" id="Phobius"/>
    </source>
</evidence>
<keyword evidence="1" id="KW-1133">Transmembrane helix</keyword>
<dbReference type="AlphaFoldDB" id="A0A1A8WNS0"/>
<protein>
    <submittedName>
        <fullName evidence="2">PIR Superfamily Protein</fullName>
    </submittedName>
</protein>
<reference evidence="3" key="1">
    <citation type="submission" date="2016-05" db="EMBL/GenBank/DDBJ databases">
        <authorList>
            <person name="Naeem Raeece"/>
        </authorList>
    </citation>
    <scope>NUCLEOTIDE SEQUENCE [LARGE SCALE GENOMIC DNA]</scope>
</reference>
<feature type="transmembrane region" description="Helical" evidence="1">
    <location>
        <begin position="123"/>
        <end position="145"/>
    </location>
</feature>
<evidence type="ECO:0000313" key="3">
    <source>
        <dbReference type="Proteomes" id="UP000078560"/>
    </source>
</evidence>
<dbReference type="EMBL" id="FLQU01001432">
    <property type="protein sequence ID" value="SBS92974.1"/>
    <property type="molecule type" value="Genomic_DNA"/>
</dbReference>
<dbReference type="Proteomes" id="UP000078560">
    <property type="component" value="Unassembled WGS sequence"/>
</dbReference>